<dbReference type="AlphaFoldDB" id="A0A835CJR1"/>
<sequence length="246" mass="27470">MDKSWITMSRLSLEYKKDLNEFLDFAFANTIAEGDAIDTSNAPRDTILHEGDLSSQVLMQDMVHDAFGVSRHVGVEAHEFIDEASPLEVLHILGLQISEKDSFGHVLGKEQPGRVRGLGFDPSPTQVFGVTTDRIGSTPLDCSNGNNVLQEEVSRLKLELQAANQHSNDLEKEIKCATQRSEDRDKRVMGALNYIFKNLPGSVPSEFVDLINSQTKFDCHSPQQDLLHPIRSDSLRNKLNFLRAGH</sequence>
<protein>
    <submittedName>
        <fullName evidence="2">Uncharacterized protein</fullName>
    </submittedName>
</protein>
<keyword evidence="3" id="KW-1185">Reference proteome</keyword>
<dbReference type="EMBL" id="JAAIUW010000002">
    <property type="protein sequence ID" value="KAF7841667.1"/>
    <property type="molecule type" value="Genomic_DNA"/>
</dbReference>
<keyword evidence="1" id="KW-0175">Coiled coil</keyword>
<organism evidence="2 3">
    <name type="scientific">Senna tora</name>
    <dbReference type="NCBI Taxonomy" id="362788"/>
    <lineage>
        <taxon>Eukaryota</taxon>
        <taxon>Viridiplantae</taxon>
        <taxon>Streptophyta</taxon>
        <taxon>Embryophyta</taxon>
        <taxon>Tracheophyta</taxon>
        <taxon>Spermatophyta</taxon>
        <taxon>Magnoliopsida</taxon>
        <taxon>eudicotyledons</taxon>
        <taxon>Gunneridae</taxon>
        <taxon>Pentapetalae</taxon>
        <taxon>rosids</taxon>
        <taxon>fabids</taxon>
        <taxon>Fabales</taxon>
        <taxon>Fabaceae</taxon>
        <taxon>Caesalpinioideae</taxon>
        <taxon>Cassia clade</taxon>
        <taxon>Senna</taxon>
    </lineage>
</organism>
<comment type="caution">
    <text evidence="2">The sequence shown here is derived from an EMBL/GenBank/DDBJ whole genome shotgun (WGS) entry which is preliminary data.</text>
</comment>
<accession>A0A835CJR1</accession>
<dbReference type="Proteomes" id="UP000634136">
    <property type="component" value="Unassembled WGS sequence"/>
</dbReference>
<evidence type="ECO:0000313" key="2">
    <source>
        <dbReference type="EMBL" id="KAF7841667.1"/>
    </source>
</evidence>
<proteinExistence type="predicted"/>
<evidence type="ECO:0000313" key="3">
    <source>
        <dbReference type="Proteomes" id="UP000634136"/>
    </source>
</evidence>
<name>A0A835CJR1_9FABA</name>
<reference evidence="2" key="1">
    <citation type="submission" date="2020-09" db="EMBL/GenBank/DDBJ databases">
        <title>Genome-Enabled Discovery of Anthraquinone Biosynthesis in Senna tora.</title>
        <authorList>
            <person name="Kang S.-H."/>
            <person name="Pandey R.P."/>
            <person name="Lee C.-M."/>
            <person name="Sim J.-S."/>
            <person name="Jeong J.-T."/>
            <person name="Choi B.-S."/>
            <person name="Jung M."/>
            <person name="Ginzburg D."/>
            <person name="Zhao K."/>
            <person name="Won S.Y."/>
            <person name="Oh T.-J."/>
            <person name="Yu Y."/>
            <person name="Kim N.-H."/>
            <person name="Lee O.R."/>
            <person name="Lee T.-H."/>
            <person name="Bashyal P."/>
            <person name="Kim T.-S."/>
            <person name="Lee W.-H."/>
            <person name="Kawkins C."/>
            <person name="Kim C.-K."/>
            <person name="Kim J.S."/>
            <person name="Ahn B.O."/>
            <person name="Rhee S.Y."/>
            <person name="Sohng J.K."/>
        </authorList>
    </citation>
    <scope>NUCLEOTIDE SEQUENCE</scope>
    <source>
        <tissue evidence="2">Leaf</tissue>
    </source>
</reference>
<evidence type="ECO:0000256" key="1">
    <source>
        <dbReference type="SAM" id="Coils"/>
    </source>
</evidence>
<gene>
    <name evidence="2" type="ORF">G2W53_003965</name>
</gene>
<dbReference type="OrthoDB" id="1433848at2759"/>
<feature type="coiled-coil region" evidence="1">
    <location>
        <begin position="146"/>
        <end position="180"/>
    </location>
</feature>